<keyword evidence="11" id="KW-1185">Reference proteome</keyword>
<organism evidence="10 11">
    <name type="scientific">Paenibacillus algorifonticola</name>
    <dbReference type="NCBI Taxonomy" id="684063"/>
    <lineage>
        <taxon>Bacteria</taxon>
        <taxon>Bacillati</taxon>
        <taxon>Bacillota</taxon>
        <taxon>Bacilli</taxon>
        <taxon>Bacillales</taxon>
        <taxon>Paenibacillaceae</taxon>
        <taxon>Paenibacillus</taxon>
    </lineage>
</organism>
<keyword evidence="7" id="KW-0804">Transcription</keyword>
<dbReference type="SUPFAM" id="SSF53807">
    <property type="entry name" value="Helical backbone' metal receptor"/>
    <property type="match status" value="1"/>
</dbReference>
<dbReference type="Gene3D" id="3.40.50.1980">
    <property type="entry name" value="Nitrogenase molybdenum iron protein domain"/>
    <property type="match status" value="2"/>
</dbReference>
<dbReference type="GO" id="GO:0043565">
    <property type="term" value="F:sequence-specific DNA binding"/>
    <property type="evidence" value="ECO:0007669"/>
    <property type="project" value="InterPro"/>
</dbReference>
<comment type="similarity">
    <text evidence="2">Belongs to the bacterial solute-binding protein 8 family.</text>
</comment>
<dbReference type="Gene3D" id="1.10.10.60">
    <property type="entry name" value="Homeodomain-like"/>
    <property type="match status" value="2"/>
</dbReference>
<keyword evidence="5" id="KW-0805">Transcription regulation</keyword>
<feature type="domain" description="Fe/B12 periplasmic-binding" evidence="9">
    <location>
        <begin position="271"/>
        <end position="536"/>
    </location>
</feature>
<keyword evidence="3" id="KW-0813">Transport</keyword>
<dbReference type="PROSITE" id="PS50983">
    <property type="entry name" value="FE_B12_PBP"/>
    <property type="match status" value="1"/>
</dbReference>
<evidence type="ECO:0000259" key="9">
    <source>
        <dbReference type="PROSITE" id="PS50983"/>
    </source>
</evidence>
<reference evidence="11" key="1">
    <citation type="submission" date="2016-10" db="EMBL/GenBank/DDBJ databases">
        <authorList>
            <person name="Varghese N."/>
            <person name="Submissions S."/>
        </authorList>
    </citation>
    <scope>NUCLEOTIDE SEQUENCE [LARGE SCALE GENOMIC DNA]</scope>
    <source>
        <strain evidence="11">CGMCC 1.10223</strain>
    </source>
</reference>
<dbReference type="SUPFAM" id="SSF46689">
    <property type="entry name" value="Homeodomain-like"/>
    <property type="match status" value="2"/>
</dbReference>
<keyword evidence="6" id="KW-0238">DNA-binding</keyword>
<sequence>MADKGEHIDDLQLRWVQLGKGSFTGGEPALSQNAKVHTLWTITQGTATVLLHGRPIPLQPGTCVLFEPKATIEVDGSVDGRIQYYSLEFEAASAGDEEDGEKLLSFAAGRPLFIKPFAPLMDVLDLLFDLRTAVSGMERFKRNILLQEAIYLFATSASASNDSKDAEHVVERTILYMKENYKGKMRLQELADLAGVGIRQYTHLFKQVTGASPMDYLGKLRMERAKKLLLVASNDMVTVASHVGFKDEFYFSRKFKQHVGVSPRVYMQTREPRVIGLLYTSHLLALGHVPVGAPDYHLFENYYVREHARAMTPFKWEPCDMDAVRAMKPDLIFGYEHMLSEEQEQLSQLAEVIPIDWHTQDVYGQLRQISAVVGKRRQEREWMERHLAKADQARERIQHHIGGMETCAVLVMECDTFRIVGSRNMGHVFFRTLGLNPHPLVKQHMEAGEPFIFSEPKPYDELSKYDADRLIIMVNPKDQGAPEAFNELKMSERWRNLAAVRSGRMHIVPFNKWWVYSPLAIDGQLDEAVAFLHKEDVS</sequence>
<dbReference type="Pfam" id="PF02311">
    <property type="entry name" value="AraC_binding"/>
    <property type="match status" value="1"/>
</dbReference>
<comment type="subcellular location">
    <subcellularLocation>
        <location evidence="1">Cell envelope</location>
    </subcellularLocation>
</comment>
<dbReference type="InterPro" id="IPR002491">
    <property type="entry name" value="ABC_transptr_periplasmic_BD"/>
</dbReference>
<keyword evidence="4" id="KW-0732">Signal</keyword>
<dbReference type="PROSITE" id="PS00041">
    <property type="entry name" value="HTH_ARAC_FAMILY_1"/>
    <property type="match status" value="1"/>
</dbReference>
<evidence type="ECO:0000256" key="2">
    <source>
        <dbReference type="ARBA" id="ARBA00008814"/>
    </source>
</evidence>
<dbReference type="PANTHER" id="PTHR30532">
    <property type="entry name" value="IRON III DICITRATE-BINDING PERIPLASMIC PROTEIN"/>
    <property type="match status" value="1"/>
</dbReference>
<feature type="domain" description="HTH araC/xylS-type" evidence="8">
    <location>
        <begin position="171"/>
        <end position="269"/>
    </location>
</feature>
<dbReference type="SMART" id="SM00342">
    <property type="entry name" value="HTH_ARAC"/>
    <property type="match status" value="1"/>
</dbReference>
<dbReference type="Proteomes" id="UP000183410">
    <property type="component" value="Unassembled WGS sequence"/>
</dbReference>
<accession>A0A1I2GYX4</accession>
<evidence type="ECO:0000313" key="11">
    <source>
        <dbReference type="Proteomes" id="UP000183410"/>
    </source>
</evidence>
<name>A0A1I2GYX4_9BACL</name>
<dbReference type="InterPro" id="IPR018062">
    <property type="entry name" value="HTH_AraC-typ_CS"/>
</dbReference>
<evidence type="ECO:0000256" key="1">
    <source>
        <dbReference type="ARBA" id="ARBA00004196"/>
    </source>
</evidence>
<evidence type="ECO:0000259" key="8">
    <source>
        <dbReference type="PROSITE" id="PS01124"/>
    </source>
</evidence>
<dbReference type="Pfam" id="PF01497">
    <property type="entry name" value="Peripla_BP_2"/>
    <property type="match status" value="1"/>
</dbReference>
<evidence type="ECO:0000256" key="7">
    <source>
        <dbReference type="ARBA" id="ARBA00023163"/>
    </source>
</evidence>
<protein>
    <submittedName>
        <fullName evidence="10">ABC-type Fe3+-hydroxamate transport system, substrate-binding protein</fullName>
    </submittedName>
</protein>
<dbReference type="InterPro" id="IPR009057">
    <property type="entry name" value="Homeodomain-like_sf"/>
</dbReference>
<dbReference type="RefSeq" id="WP_046233715.1">
    <property type="nucleotide sequence ID" value="NZ_FONN01000019.1"/>
</dbReference>
<dbReference type="InterPro" id="IPR003313">
    <property type="entry name" value="AraC-bd"/>
</dbReference>
<evidence type="ECO:0000256" key="4">
    <source>
        <dbReference type="ARBA" id="ARBA00022729"/>
    </source>
</evidence>
<dbReference type="Pfam" id="PF12833">
    <property type="entry name" value="HTH_18"/>
    <property type="match status" value="1"/>
</dbReference>
<proteinExistence type="inferred from homology"/>
<evidence type="ECO:0000256" key="5">
    <source>
        <dbReference type="ARBA" id="ARBA00023015"/>
    </source>
</evidence>
<dbReference type="AlphaFoldDB" id="A0A1I2GYX4"/>
<dbReference type="EMBL" id="FONN01000019">
    <property type="protein sequence ID" value="SFF22363.1"/>
    <property type="molecule type" value="Genomic_DNA"/>
</dbReference>
<dbReference type="GO" id="GO:1901678">
    <property type="term" value="P:iron coordination entity transport"/>
    <property type="evidence" value="ECO:0007669"/>
    <property type="project" value="UniProtKB-ARBA"/>
</dbReference>
<evidence type="ECO:0000256" key="6">
    <source>
        <dbReference type="ARBA" id="ARBA00023125"/>
    </source>
</evidence>
<dbReference type="PANTHER" id="PTHR30532:SF26">
    <property type="entry name" value="IRON(3+)-HYDROXAMATE-BINDING PROTEIN FHUD"/>
    <property type="match status" value="1"/>
</dbReference>
<dbReference type="PROSITE" id="PS01124">
    <property type="entry name" value="HTH_ARAC_FAMILY_2"/>
    <property type="match status" value="1"/>
</dbReference>
<dbReference type="InterPro" id="IPR051313">
    <property type="entry name" value="Bact_iron-sidero_bind"/>
</dbReference>
<dbReference type="InterPro" id="IPR018060">
    <property type="entry name" value="HTH_AraC"/>
</dbReference>
<dbReference type="GO" id="GO:0030288">
    <property type="term" value="C:outer membrane-bounded periplasmic space"/>
    <property type="evidence" value="ECO:0007669"/>
    <property type="project" value="TreeGrafter"/>
</dbReference>
<dbReference type="OrthoDB" id="2660924at2"/>
<evidence type="ECO:0000256" key="3">
    <source>
        <dbReference type="ARBA" id="ARBA00022448"/>
    </source>
</evidence>
<gene>
    <name evidence="10" type="ORF">SAMN04487969_1199</name>
</gene>
<evidence type="ECO:0000313" key="10">
    <source>
        <dbReference type="EMBL" id="SFF22363.1"/>
    </source>
</evidence>
<dbReference type="GO" id="GO:0003700">
    <property type="term" value="F:DNA-binding transcription factor activity"/>
    <property type="evidence" value="ECO:0007669"/>
    <property type="project" value="InterPro"/>
</dbReference>